<organism evidence="3 4">
    <name type="scientific">Natrinema thermotolerans</name>
    <dbReference type="NCBI Taxonomy" id="121872"/>
    <lineage>
        <taxon>Archaea</taxon>
        <taxon>Methanobacteriati</taxon>
        <taxon>Methanobacteriota</taxon>
        <taxon>Stenosarchaea group</taxon>
        <taxon>Halobacteria</taxon>
        <taxon>Halobacteriales</taxon>
        <taxon>Natrialbaceae</taxon>
        <taxon>Natrinema</taxon>
    </lineage>
</organism>
<dbReference type="InterPro" id="IPR006311">
    <property type="entry name" value="TAT_signal"/>
</dbReference>
<dbReference type="InterPro" id="IPR011050">
    <property type="entry name" value="Pectin_lyase_fold/virulence"/>
</dbReference>
<reference evidence="3 4" key="1">
    <citation type="submission" date="2022-07" db="EMBL/GenBank/DDBJ databases">
        <title>Two temperate virus in Haloterrigena jeotgali A29.</title>
        <authorList>
            <person name="Deng X."/>
        </authorList>
    </citation>
    <scope>NUCLEOTIDE SEQUENCE [LARGE SCALE GENOMIC DNA]</scope>
    <source>
        <strain evidence="3 4">A29</strain>
    </source>
</reference>
<gene>
    <name evidence="3" type="ORF">NP511_06045</name>
</gene>
<accession>A0AAF0PIH3</accession>
<dbReference type="Proteomes" id="UP001224926">
    <property type="component" value="Chromosome"/>
</dbReference>
<dbReference type="AlphaFoldDB" id="A0AAF0PIH3"/>
<evidence type="ECO:0000256" key="1">
    <source>
        <dbReference type="SAM" id="MobiDB-lite"/>
    </source>
</evidence>
<evidence type="ECO:0000313" key="3">
    <source>
        <dbReference type="EMBL" id="WMT09193.1"/>
    </source>
</evidence>
<evidence type="ECO:0000313" key="4">
    <source>
        <dbReference type="Proteomes" id="UP001224926"/>
    </source>
</evidence>
<keyword evidence="2" id="KW-1133">Transmembrane helix</keyword>
<keyword evidence="2" id="KW-0812">Transmembrane</keyword>
<feature type="compositionally biased region" description="Low complexity" evidence="1">
    <location>
        <begin position="8"/>
        <end position="21"/>
    </location>
</feature>
<dbReference type="EMBL" id="CP101873">
    <property type="protein sequence ID" value="WMT09193.1"/>
    <property type="molecule type" value="Genomic_DNA"/>
</dbReference>
<dbReference type="SUPFAM" id="SSF51126">
    <property type="entry name" value="Pectin lyase-like"/>
    <property type="match status" value="1"/>
</dbReference>
<dbReference type="PROSITE" id="PS51318">
    <property type="entry name" value="TAT"/>
    <property type="match status" value="1"/>
</dbReference>
<name>A0AAF0PIH3_9EURY</name>
<dbReference type="Gene3D" id="2.160.20.10">
    <property type="entry name" value="Single-stranded right-handed beta-helix, Pectin lyase-like"/>
    <property type="match status" value="1"/>
</dbReference>
<evidence type="ECO:0000256" key="2">
    <source>
        <dbReference type="SAM" id="Phobius"/>
    </source>
</evidence>
<proteinExistence type="predicted"/>
<keyword evidence="2" id="KW-0472">Membrane</keyword>
<dbReference type="RefSeq" id="WP_233274313.1">
    <property type="nucleotide sequence ID" value="NZ_CP101873.1"/>
</dbReference>
<dbReference type="InterPro" id="IPR012334">
    <property type="entry name" value="Pectin_lyas_fold"/>
</dbReference>
<feature type="transmembrane region" description="Helical" evidence="2">
    <location>
        <begin position="43"/>
        <end position="63"/>
    </location>
</feature>
<feature type="compositionally biased region" description="Basic and acidic residues" evidence="1">
    <location>
        <begin position="22"/>
        <end position="35"/>
    </location>
</feature>
<protein>
    <submittedName>
        <fullName evidence="3">Right-handed parallel beta-helix repeat-containing protein</fullName>
    </submittedName>
</protein>
<sequence length="549" mass="59750">MSDGNDLQRSNRTSSRRSQSAAREDGRRSLEEVSSRTRSRRRFLGGAVAACVAGVGLTSTVSASTDPYSQYYDDYATVVDVTEAGADATGTESITPVLEELRGDDTLLVFPEGEYFMDEQFRFTGFENFGVVGENATLIPANYHDFDGPQYRLFRLGVSYSPGGHLRFEGFDVDQSAPETGIRTIEAYASDRLEVRDVTVRGFHDSGTWGPGLFNVTDPDGRGIVERFRAPDGGAWVENTPNAGNRWRGPIGIEANQNAGTLEFRHCWLGGFPNNGLYAAGGDGTIIVNGGWFRNSNGANVRVGGRDSEIRWPTVEVDSTRPEDVSQRGIRIESGRNIEIHGAAVEITSPKPTSHAISVMNTCESARIDNTRLHLEGSDVNHGIVVSPECGEATIVETEITHETAGGYPLWIRDSGRTEQILAEYLTITGQAGDASGFRDGIRCERDNCRFSHVDVAQHGRDGVDRNAIVNTGADLTVYESDLRASQYPFVDLGSDALVRDSTLESSGGHEAVCLYSSSTNPTFKKNRLVDGIRDLGASGVTTWENTYQ</sequence>
<keyword evidence="4" id="KW-1185">Reference proteome</keyword>
<dbReference type="GeneID" id="84213484"/>
<feature type="region of interest" description="Disordered" evidence="1">
    <location>
        <begin position="1"/>
        <end position="35"/>
    </location>
</feature>